<organism evidence="4 5">
    <name type="scientific">Yarrowia lipolytica</name>
    <name type="common">Candida lipolytica</name>
    <dbReference type="NCBI Taxonomy" id="4952"/>
    <lineage>
        <taxon>Eukaryota</taxon>
        <taxon>Fungi</taxon>
        <taxon>Dikarya</taxon>
        <taxon>Ascomycota</taxon>
        <taxon>Saccharomycotina</taxon>
        <taxon>Dipodascomycetes</taxon>
        <taxon>Dipodascales</taxon>
        <taxon>Dipodascales incertae sedis</taxon>
        <taxon>Yarrowia</taxon>
    </lineage>
</organism>
<dbReference type="VEuPathDB" id="FungiDB:YALI0_B18942g"/>
<dbReference type="PANTHER" id="PTHR19303:SF70">
    <property type="entry name" value="HTH CENPB-TYPE DOMAIN-CONTAINING PROTEIN"/>
    <property type="match status" value="1"/>
</dbReference>
<feature type="coiled-coil region" evidence="1">
    <location>
        <begin position="367"/>
        <end position="394"/>
    </location>
</feature>
<dbReference type="InterPro" id="IPR004875">
    <property type="entry name" value="DDE_SF_endonuclease_dom"/>
</dbReference>
<dbReference type="Proteomes" id="UP000182444">
    <property type="component" value="Chromosome 1B"/>
</dbReference>
<feature type="compositionally biased region" description="Low complexity" evidence="2">
    <location>
        <begin position="845"/>
        <end position="864"/>
    </location>
</feature>
<dbReference type="InterPro" id="IPR050863">
    <property type="entry name" value="CenT-Element_Derived"/>
</dbReference>
<keyword evidence="1" id="KW-0175">Coiled coil</keyword>
<feature type="domain" description="DDE-1" evidence="3">
    <location>
        <begin position="638"/>
        <end position="776"/>
    </location>
</feature>
<dbReference type="RefSeq" id="XP_068138221.1">
    <property type="nucleotide sequence ID" value="XM_068282120.1"/>
</dbReference>
<reference evidence="4 5" key="1">
    <citation type="journal article" date="2016" name="PLoS ONE">
        <title>Sequence Assembly of Yarrowia lipolytica Strain W29/CLIB89 Shows Transposable Element Diversity.</title>
        <authorList>
            <person name="Magnan C."/>
            <person name="Yu J."/>
            <person name="Chang I."/>
            <person name="Jahn E."/>
            <person name="Kanomata Y."/>
            <person name="Wu J."/>
            <person name="Zeller M."/>
            <person name="Oakes M."/>
            <person name="Baldi P."/>
            <person name="Sandmeyer S."/>
        </authorList>
    </citation>
    <scope>NUCLEOTIDE SEQUENCE [LARGE SCALE GENOMIC DNA]</scope>
    <source>
        <strain evidence="5">CLIB89(W29)</strain>
    </source>
</reference>
<feature type="region of interest" description="Disordered" evidence="2">
    <location>
        <begin position="807"/>
        <end position="888"/>
    </location>
</feature>
<dbReference type="GeneID" id="2907034"/>
<dbReference type="Pfam" id="PF03184">
    <property type="entry name" value="DDE_1"/>
    <property type="match status" value="1"/>
</dbReference>
<feature type="region of interest" description="Disordered" evidence="2">
    <location>
        <begin position="1069"/>
        <end position="1122"/>
    </location>
</feature>
<feature type="region of interest" description="Disordered" evidence="2">
    <location>
        <begin position="1"/>
        <end position="49"/>
    </location>
</feature>
<name>A0A1D8N8F4_YARLL</name>
<feature type="coiled-coil region" evidence="1">
    <location>
        <begin position="486"/>
        <end position="541"/>
    </location>
</feature>
<feature type="compositionally biased region" description="Low complexity" evidence="2">
    <location>
        <begin position="808"/>
        <end position="818"/>
    </location>
</feature>
<dbReference type="PANTHER" id="PTHR19303">
    <property type="entry name" value="TRANSPOSON"/>
    <property type="match status" value="1"/>
</dbReference>
<evidence type="ECO:0000256" key="1">
    <source>
        <dbReference type="SAM" id="Coils"/>
    </source>
</evidence>
<gene>
    <name evidence="4" type="ORF">YALI1_B24672g</name>
</gene>
<dbReference type="EMBL" id="CP017554">
    <property type="protein sequence ID" value="AOW01913.1"/>
    <property type="molecule type" value="Genomic_DNA"/>
</dbReference>
<dbReference type="GO" id="GO:0003677">
    <property type="term" value="F:DNA binding"/>
    <property type="evidence" value="ECO:0007669"/>
    <property type="project" value="TreeGrafter"/>
</dbReference>
<dbReference type="AlphaFoldDB" id="A0A1D8N8F4"/>
<evidence type="ECO:0000259" key="3">
    <source>
        <dbReference type="Pfam" id="PF03184"/>
    </source>
</evidence>
<evidence type="ECO:0000313" key="4">
    <source>
        <dbReference type="EMBL" id="AOW01913.1"/>
    </source>
</evidence>
<dbReference type="VEuPathDB" id="FungiDB:YALI1_B24672g"/>
<evidence type="ECO:0000256" key="2">
    <source>
        <dbReference type="SAM" id="MobiDB-lite"/>
    </source>
</evidence>
<accession>A0A1D8N8F4</accession>
<protein>
    <recommendedName>
        <fullName evidence="3">DDE-1 domain-containing protein</fullName>
    </recommendedName>
</protein>
<sequence length="1201" mass="135050">MMPARPPSEQQDAPGAPLQGVPLECFNDDISDCDDEGEDIEPDDDIDPDHAELEVVPDQPEIRVGPEKVHRVVSDYREQISNPQPDLTPPKRVDDLRCVAEKYEELEGYRRAGGLTQQQVGEQLREYALSINVRLPKKPSDARKEVKRKARNWLDKQRPDRGVAKKRYHDLEEGVIFVFSKTTKVASLDMHTATIIVKKLLDKIVALVPDYRELCGMKNPVPHRHWIRDCLIEAKRRQLREYGERSSVIDEKAVEKLGYIWLAIEGYAASQILNAGQTCMYLGFDGQEHKVWTSQPFVGVKCKKGQLTYTFMFCLSADGSFLFTPHVYGKQYWPMWCSKAQDLHNPARAVVPVSVTEECTAEATLLLHAEADAVRILESEVERATSERREAHAVWLSSPKQTQTRIDNRATWKSLVAEETRAMAAHDAAQRQYSATHTAKVKELVLERWTPPDTSADEGFYAHDDFEARSGRELQLPVVFERSQDVKKLEKRLAASESAHKSLQTKEYAARRALKTSEKLFEKHEKKEAELRRQMDEQDKVITLLNEDLDKTATHGQDTKPIEKAIELADSRRRKLASMRSIARQRAGKAWEKISDNEERLEVIATEKEAAWEEMVRVMHSYALSDDDAVMKTGPLNLMDCRYQQQSKGWMDTPTMVKWFVALARAVKAKEKPVILILDNVAFHHRAWNIAKGWEELEGVTVVFLPSEATSYTQPLDFGIFAFTQMTAKKLLSQFYMATQIVWGDSSKVGALHKINYMVQAWEKLKLKPDTVAGCFGSSPVFADHEHVLPSKTVQKRVDERLAKEAAARALRQAQQPQEHVRGGRNDGTAPPVATIQSPPAPDGSTTSESSSSSGGSNMMRSSSDQSDTLEDSLMDSPMGSREESLGDTLEFPVHYEDGADDEADDAAEVEDGDEVEPVAPEEEIGINDAEFGEVSKENMLDLISRLDLNHILPHGTRRLIRNTNARRAHLADKEKARKREANRLRRRAAHLKRYGFLINMGRALPQDAPDGFPRADIPRARNLVEPAPASFQSPHDHVEPAVVAMEVNEDSMDIDTADHWDQQDVEAAASPMVHSETPTRLPPGDAQEDTPYNPYPPGHPLEHIYGTPSPQPSHGYRPSPSGYPLLFRLPYPNRYPSQYPSQYPSGYPQSHSEQLQPAPVGYLSYGLGSPTRGASFGTPGNRGASSFELRRNLLPAFQGH</sequence>
<dbReference type="GO" id="GO:0005634">
    <property type="term" value="C:nucleus"/>
    <property type="evidence" value="ECO:0007669"/>
    <property type="project" value="TreeGrafter"/>
</dbReference>
<proteinExistence type="predicted"/>
<feature type="compositionally biased region" description="Acidic residues" evidence="2">
    <location>
        <begin position="26"/>
        <end position="47"/>
    </location>
</feature>
<evidence type="ECO:0000313" key="5">
    <source>
        <dbReference type="Proteomes" id="UP000182444"/>
    </source>
</evidence>